<keyword evidence="7" id="KW-1015">Disulfide bond</keyword>
<keyword evidence="2" id="KW-0645">Protease</keyword>
<dbReference type="SUPFAM" id="SSF54001">
    <property type="entry name" value="Cysteine proteinases"/>
    <property type="match status" value="1"/>
</dbReference>
<evidence type="ECO:0000256" key="6">
    <source>
        <dbReference type="ARBA" id="ARBA00023145"/>
    </source>
</evidence>
<gene>
    <name evidence="10" type="primary">107362326</name>
</gene>
<dbReference type="PROSITE" id="PS00639">
    <property type="entry name" value="THIOL_PROTEASE_HIS"/>
    <property type="match status" value="1"/>
</dbReference>
<reference evidence="11" key="1">
    <citation type="submission" date="2011-08" db="EMBL/GenBank/DDBJ databases">
        <authorList>
            <person name="Rombauts S."/>
        </authorList>
    </citation>
    <scope>NUCLEOTIDE SEQUENCE</scope>
    <source>
        <strain evidence="11">London</strain>
    </source>
</reference>
<organism evidence="10 11">
    <name type="scientific">Tetranychus urticae</name>
    <name type="common">Two-spotted spider mite</name>
    <dbReference type="NCBI Taxonomy" id="32264"/>
    <lineage>
        <taxon>Eukaryota</taxon>
        <taxon>Metazoa</taxon>
        <taxon>Ecdysozoa</taxon>
        <taxon>Arthropoda</taxon>
        <taxon>Chelicerata</taxon>
        <taxon>Arachnida</taxon>
        <taxon>Acari</taxon>
        <taxon>Acariformes</taxon>
        <taxon>Trombidiformes</taxon>
        <taxon>Prostigmata</taxon>
        <taxon>Eleutherengona</taxon>
        <taxon>Raphignathae</taxon>
        <taxon>Tetranychoidea</taxon>
        <taxon>Tetranychidae</taxon>
        <taxon>Tetranychus</taxon>
    </lineage>
</organism>
<keyword evidence="11" id="KW-1185">Reference proteome</keyword>
<feature type="domain" description="Peptidase C1A papain C-terminal" evidence="9">
    <location>
        <begin position="83"/>
        <end position="329"/>
    </location>
</feature>
<comment type="similarity">
    <text evidence="1">Belongs to the peptidase C1 family.</text>
</comment>
<evidence type="ECO:0000256" key="5">
    <source>
        <dbReference type="ARBA" id="ARBA00022807"/>
    </source>
</evidence>
<dbReference type="GO" id="GO:0006508">
    <property type="term" value="P:proteolysis"/>
    <property type="evidence" value="ECO:0007669"/>
    <property type="project" value="UniProtKB-KW"/>
</dbReference>
<evidence type="ECO:0000259" key="9">
    <source>
        <dbReference type="SMART" id="SM00645"/>
    </source>
</evidence>
<dbReference type="eggNOG" id="KOG1543">
    <property type="taxonomic scope" value="Eukaryota"/>
</dbReference>
<dbReference type="Pfam" id="PF00112">
    <property type="entry name" value="Peptidase_C1"/>
    <property type="match status" value="1"/>
</dbReference>
<dbReference type="Proteomes" id="UP000015104">
    <property type="component" value="Unassembled WGS sequence"/>
</dbReference>
<dbReference type="InterPro" id="IPR012599">
    <property type="entry name" value="Propeptide_C1A"/>
</dbReference>
<dbReference type="Gene3D" id="3.90.70.10">
    <property type="entry name" value="Cysteine proteinases"/>
    <property type="match status" value="1"/>
</dbReference>
<dbReference type="InterPro" id="IPR000668">
    <property type="entry name" value="Peptidase_C1A_C"/>
</dbReference>
<protein>
    <recommendedName>
        <fullName evidence="9">Peptidase C1A papain C-terminal domain-containing protein</fullName>
    </recommendedName>
</protein>
<dbReference type="InterPro" id="IPR025661">
    <property type="entry name" value="Pept_asp_AS"/>
</dbReference>
<evidence type="ECO:0000256" key="7">
    <source>
        <dbReference type="ARBA" id="ARBA00023157"/>
    </source>
</evidence>
<feature type="chain" id="PRO_5018717694" description="Peptidase C1A papain C-terminal domain-containing protein" evidence="8">
    <location>
        <begin position="17"/>
        <end position="332"/>
    </location>
</feature>
<dbReference type="HOGENOM" id="CLU_012184_3_3_1"/>
<keyword evidence="4" id="KW-0378">Hydrolase</keyword>
<evidence type="ECO:0000256" key="4">
    <source>
        <dbReference type="ARBA" id="ARBA00022801"/>
    </source>
</evidence>
<dbReference type="SMART" id="SM00645">
    <property type="entry name" value="Pept_C1"/>
    <property type="match status" value="1"/>
</dbReference>
<accession>T1KBR6</accession>
<dbReference type="AlphaFoldDB" id="T1KBR6"/>
<dbReference type="PRINTS" id="PR00705">
    <property type="entry name" value="PAPAIN"/>
</dbReference>
<dbReference type="InterPro" id="IPR038765">
    <property type="entry name" value="Papain-like_cys_pep_sf"/>
</dbReference>
<dbReference type="EMBL" id="CAEY01001954">
    <property type="status" value="NOT_ANNOTATED_CDS"/>
    <property type="molecule type" value="Genomic_DNA"/>
</dbReference>
<sequence length="332" mass="36262">MKSLIVLVALLGAAYGANQRLFLESGLDPMSDEMINKINSLGTTWKAGRNFEDLPIEHVKRLLGARKSGRKLPQIYHEIDGDLPASFDARTAWPNCSSISFIRDQGSCGSCWAFGSVEAMSDRICIASKGSVQVEISAEEVLDCCDSCGDGCSGGDPMAAWEYWQSNGVVSGGLYKGEGCQPYSIAPCEHHVKGPRPACTEQDTPQCSKECVSGYSKSFTQDKHYGKKVYSVSSDPKQIMKEIMTNGPVTAAFTVYSDFPTYKSGVYQRHSDDVLGGHAIRILGWGTENGVDYWLVANSWNTDWGNKGYFKIKRGNDECGIEDEIVAGLPKL</sequence>
<evidence type="ECO:0000313" key="11">
    <source>
        <dbReference type="Proteomes" id="UP000015104"/>
    </source>
</evidence>
<dbReference type="CDD" id="cd02620">
    <property type="entry name" value="Peptidase_C1A_CathepsinB"/>
    <property type="match status" value="1"/>
</dbReference>
<evidence type="ECO:0000313" key="10">
    <source>
        <dbReference type="EnsemblMetazoa" id="tetur08g05030.1"/>
    </source>
</evidence>
<dbReference type="InterPro" id="IPR025660">
    <property type="entry name" value="Pept_his_AS"/>
</dbReference>
<reference evidence="10" key="2">
    <citation type="submission" date="2015-06" db="UniProtKB">
        <authorList>
            <consortium name="EnsemblMetazoa"/>
        </authorList>
    </citation>
    <scope>IDENTIFICATION</scope>
</reference>
<keyword evidence="6" id="KW-0865">Zymogen</keyword>
<dbReference type="PANTHER" id="PTHR12411">
    <property type="entry name" value="CYSTEINE PROTEASE FAMILY C1-RELATED"/>
    <property type="match status" value="1"/>
</dbReference>
<keyword evidence="3 8" id="KW-0732">Signal</keyword>
<keyword evidence="5" id="KW-0788">Thiol protease</keyword>
<dbReference type="OrthoDB" id="640249at2759"/>
<dbReference type="FunFam" id="3.90.70.10:FF:000031">
    <property type="entry name" value="Cathepsin B"/>
    <property type="match status" value="1"/>
</dbReference>
<evidence type="ECO:0000256" key="8">
    <source>
        <dbReference type="SAM" id="SignalP"/>
    </source>
</evidence>
<proteinExistence type="inferred from homology"/>
<dbReference type="PROSITE" id="PS00139">
    <property type="entry name" value="THIOL_PROTEASE_CYS"/>
    <property type="match status" value="1"/>
</dbReference>
<dbReference type="PROSITE" id="PS00640">
    <property type="entry name" value="THIOL_PROTEASE_ASN"/>
    <property type="match status" value="1"/>
</dbReference>
<dbReference type="InterPro" id="IPR013128">
    <property type="entry name" value="Peptidase_C1A"/>
</dbReference>
<dbReference type="Pfam" id="PF08127">
    <property type="entry name" value="Propeptide_C1"/>
    <property type="match status" value="1"/>
</dbReference>
<feature type="signal peptide" evidence="8">
    <location>
        <begin position="1"/>
        <end position="16"/>
    </location>
</feature>
<evidence type="ECO:0000256" key="2">
    <source>
        <dbReference type="ARBA" id="ARBA00022670"/>
    </source>
</evidence>
<dbReference type="EnsemblMetazoa" id="tetur08g05030.1">
    <property type="protein sequence ID" value="tetur08g05030.1"/>
    <property type="gene ID" value="tetur08g05030"/>
</dbReference>
<evidence type="ECO:0000256" key="3">
    <source>
        <dbReference type="ARBA" id="ARBA00022729"/>
    </source>
</evidence>
<dbReference type="InterPro" id="IPR000169">
    <property type="entry name" value="Pept_cys_AS"/>
</dbReference>
<evidence type="ECO:0000256" key="1">
    <source>
        <dbReference type="ARBA" id="ARBA00008455"/>
    </source>
</evidence>
<dbReference type="GO" id="GO:0004197">
    <property type="term" value="F:cysteine-type endopeptidase activity"/>
    <property type="evidence" value="ECO:0007669"/>
    <property type="project" value="InterPro"/>
</dbReference>
<name>T1KBR6_TETUR</name>